<gene>
    <name evidence="2" type="ORF">GHA01_08410</name>
</gene>
<evidence type="ECO:0000313" key="2">
    <source>
        <dbReference type="EMBL" id="GEC62992.1"/>
    </source>
</evidence>
<organism evidence="2 3">
    <name type="scientific">Novacetimonas hansenii</name>
    <name type="common">Komagataeibacter hansenii</name>
    <dbReference type="NCBI Taxonomy" id="436"/>
    <lineage>
        <taxon>Bacteria</taxon>
        <taxon>Pseudomonadati</taxon>
        <taxon>Pseudomonadota</taxon>
        <taxon>Alphaproteobacteria</taxon>
        <taxon>Acetobacterales</taxon>
        <taxon>Acetobacteraceae</taxon>
        <taxon>Novacetimonas</taxon>
    </lineage>
</organism>
<evidence type="ECO:0000313" key="3">
    <source>
        <dbReference type="Proteomes" id="UP000319478"/>
    </source>
</evidence>
<dbReference type="SUPFAM" id="SSF54001">
    <property type="entry name" value="Cysteine proteinases"/>
    <property type="match status" value="1"/>
</dbReference>
<dbReference type="InterPro" id="IPR007921">
    <property type="entry name" value="CHAP_dom"/>
</dbReference>
<sequence>MAHEIRMTCDGGRGTRMLLRLGRVLAVAVLPVVGGCAGGGSGSGSWHGALQCAPYARQVTGVNLRGAAASWWAQASGQYPRTHAPRAGAVLVLRATGRLPDGHVAVVRSVRGPREVVVEQANWVPGRIGRADPVIDVSTRNDWSRVQVWWSPIHGMGKSVYPAYGFILPLR</sequence>
<evidence type="ECO:0000259" key="1">
    <source>
        <dbReference type="PROSITE" id="PS50911"/>
    </source>
</evidence>
<dbReference type="Proteomes" id="UP000319478">
    <property type="component" value="Unassembled WGS sequence"/>
</dbReference>
<dbReference type="Gene3D" id="3.90.1720.10">
    <property type="entry name" value="endopeptidase domain like (from Nostoc punctiforme)"/>
    <property type="match status" value="1"/>
</dbReference>
<accession>A0ABQ0SCR8</accession>
<dbReference type="PROSITE" id="PS50911">
    <property type="entry name" value="CHAP"/>
    <property type="match status" value="1"/>
</dbReference>
<proteinExistence type="predicted"/>
<feature type="domain" description="Peptidase C51" evidence="1">
    <location>
        <begin position="27"/>
        <end position="147"/>
    </location>
</feature>
<dbReference type="EMBL" id="BJNN01000050">
    <property type="protein sequence ID" value="GEC62992.1"/>
    <property type="molecule type" value="Genomic_DNA"/>
</dbReference>
<comment type="caution">
    <text evidence="2">The sequence shown here is derived from an EMBL/GenBank/DDBJ whole genome shotgun (WGS) entry which is preliminary data.</text>
</comment>
<name>A0ABQ0SCR8_NOVHA</name>
<reference evidence="2 3" key="1">
    <citation type="submission" date="2019-06" db="EMBL/GenBank/DDBJ databases">
        <title>Whole genome shotgun sequence of Komagataeibacter hansenii NBRC 14820.</title>
        <authorList>
            <person name="Hosoyama A."/>
            <person name="Uohara A."/>
            <person name="Ohji S."/>
            <person name="Ichikawa N."/>
        </authorList>
    </citation>
    <scope>NUCLEOTIDE SEQUENCE [LARGE SCALE GENOMIC DNA]</scope>
    <source>
        <strain evidence="2 3">NBRC 14820</strain>
    </source>
</reference>
<dbReference type="InterPro" id="IPR038765">
    <property type="entry name" value="Papain-like_cys_pep_sf"/>
</dbReference>
<dbReference type="Pfam" id="PF05257">
    <property type="entry name" value="CHAP"/>
    <property type="match status" value="1"/>
</dbReference>
<keyword evidence="3" id="KW-1185">Reference proteome</keyword>
<protein>
    <recommendedName>
        <fullName evidence="1">Peptidase C51 domain-containing protein</fullName>
    </recommendedName>
</protein>